<dbReference type="RefSeq" id="XP_022626418.1">
    <property type="nucleotide sequence ID" value="XM_022774308.1"/>
</dbReference>
<sequence length="403" mass="46323">MISIRCARRYSSLDNSKLSSIIAVNSVQSFQQSLSSNLALTKLANAYQNGKFAIEDGEGKVSDGLNSTRTLPLVRFPKKQVFEEVLNDPKVGNWRKPATKWIRLGKRLLRMYVNGIKNTWQAYFDSRRLLQRIGPSESMVVSTYRDLEFQQIQNRSNPGDTVRLALSRKEFQEIHRRREFWKLPSFFVLFLVFEETLPVICYLVPSLVPWNCLTPGAYKKLSERMIASQEQLPYRKLGPAVRYTTPFALESSSTIDLLKSFKMLPRAKAVLCEWSGNKSSLCELLAKFHQYLVLDDWFLLQSILNTEDKTILSESELVNAILERQLYRSGEDLNELVSTESGQKVLVWRLIIYWSFRFQNTIVTGGTKTFSELWGVNNVGILNHPGSQKLLDESSLPYVTHKD</sequence>
<protein>
    <submittedName>
        <fullName evidence="1">LALA0S01e04654g1_1</fullName>
    </submittedName>
</protein>
<keyword evidence="2" id="KW-1185">Reference proteome</keyword>
<evidence type="ECO:0000313" key="2">
    <source>
        <dbReference type="Proteomes" id="UP000054304"/>
    </source>
</evidence>
<dbReference type="GeneID" id="34683546"/>
<name>A0A0C7MK71_9SACH</name>
<dbReference type="AlphaFoldDB" id="A0A0C7MK71"/>
<dbReference type="GO" id="GO:0005743">
    <property type="term" value="C:mitochondrial inner membrane"/>
    <property type="evidence" value="ECO:0007669"/>
    <property type="project" value="EnsemblFungi"/>
</dbReference>
<proteinExistence type="predicted"/>
<dbReference type="Proteomes" id="UP000054304">
    <property type="component" value="Unassembled WGS sequence"/>
</dbReference>
<organism evidence="1 2">
    <name type="scientific">Lachancea lanzarotensis</name>
    <dbReference type="NCBI Taxonomy" id="1245769"/>
    <lineage>
        <taxon>Eukaryota</taxon>
        <taxon>Fungi</taxon>
        <taxon>Dikarya</taxon>
        <taxon>Ascomycota</taxon>
        <taxon>Saccharomycotina</taxon>
        <taxon>Saccharomycetes</taxon>
        <taxon>Saccharomycetales</taxon>
        <taxon>Saccharomycetaceae</taxon>
        <taxon>Lachancea</taxon>
    </lineage>
</organism>
<dbReference type="STRING" id="1245769.A0A0C7MK71"/>
<dbReference type="HOGENOM" id="CLU_061833_0_0_1"/>
<reference evidence="1 2" key="1">
    <citation type="submission" date="2014-12" db="EMBL/GenBank/DDBJ databases">
        <authorList>
            <person name="Neuveglise Cecile"/>
        </authorList>
    </citation>
    <scope>NUCLEOTIDE SEQUENCE [LARGE SCALE GENOMIC DNA]</scope>
    <source>
        <strain evidence="1 2">CBS 12615</strain>
    </source>
</reference>
<evidence type="ECO:0000313" key="1">
    <source>
        <dbReference type="EMBL" id="CEP60173.1"/>
    </source>
</evidence>
<gene>
    <name evidence="1" type="ORF">LALA0_S01e04654g</name>
</gene>
<dbReference type="OrthoDB" id="73691at2759"/>
<accession>A0A0C7MK71</accession>
<dbReference type="EMBL" id="LN736360">
    <property type="protein sequence ID" value="CEP60173.1"/>
    <property type="molecule type" value="Genomic_DNA"/>
</dbReference>
<dbReference type="GO" id="GO:0032979">
    <property type="term" value="P:protein insertion into mitochondrial inner membrane from matrix"/>
    <property type="evidence" value="ECO:0007669"/>
    <property type="project" value="EnsemblFungi"/>
</dbReference>